<evidence type="ECO:0000313" key="5">
    <source>
        <dbReference type="EMBL" id="SZX71259.1"/>
    </source>
</evidence>
<dbReference type="SMART" id="SM00645">
    <property type="entry name" value="Pept_C1"/>
    <property type="match status" value="1"/>
</dbReference>
<dbReference type="InterPro" id="IPR000668">
    <property type="entry name" value="Peptidase_C1A_C"/>
</dbReference>
<keyword evidence="2" id="KW-0732">Signal</keyword>
<dbReference type="EMBL" id="FNXT01001041">
    <property type="protein sequence ID" value="SZX71259.1"/>
    <property type="molecule type" value="Genomic_DNA"/>
</dbReference>
<sequence>MARMNIKILYSIGLFLLSVAVVVAAAEEKAALAGSAQRQLLQVPPRFTGLRYPQKGLQSAPNITRRLYSVSRDKAAILQNLGAGTNATQIARAACSSDDILDPECIDVLLLALTPSSYSSNETRDTPGRRSFIGPAQDQGRCSSCVGFAVTAAAEAAINVHRQQSWRSFNLSEQDLSFCKLTPRVNCITGASYEDVVRNFLKTEVSSWASRSCWGYSGDSNKGCPSPNACSNQLSTDAPLSWAYNANALDTMAKVKQRIMLSGGVITSMAMSDAAFQQFQAYAAAGDAVYSPSDDLASASSVIMHAIFCYGWWDNATNTEEGWWLCKNSWGPSWGPNGSFKIAYGAAYIMQPDYTFAFEVRETLAQVQQRFAQALSFPATPGCLLYFPKQPQRLMKLADDLTTLAALVPETTLPQVLAEVVTSNTNRIGNLSAAVRGPFRLCGNYLRELLKKGARAFNYTAICMATNGSGVATWQVTGGCSTGTIRVQAEPYMCVTARSVDGDRQQVHMQACGGSLSHLQQFEYKEGQIRLKGTLLQLTNCKRNNGQLFFADFMPYLEGRAGVVPLKYNTNLCVAAPMLGELERAELQPCSSSNSRFVYQLDGSLRWDDSQWCLDVFGFNASAGAEVVVEQCNGKSNQRWWKGVAGELRPWHALDLCLGTLGASVRSATPLQLWSCNTSKAQLFATDWMPTVPDFMYLGCFRSGASAPVLPDLLSEELTASKTTEQCWQHAAGSLTSKNELAATGQLAANNLVHPLFGVSGRNCFGGWSLAQATAMGPAPGSDCATGNPDVVALYQLVPPGGPIPRGCVTEEKSFRKGLPVEEYLPGGFSYARARALALMKGAKYFAVARRGLNGHSFTFGAEPTTAPLLNVTVNGSLGCYTPCDDDASKACGSSEGFGGATAPRVWFVYEFPA</sequence>
<organism evidence="5 6">
    <name type="scientific">Tetradesmus obliquus</name>
    <name type="common">Green alga</name>
    <name type="synonym">Acutodesmus obliquus</name>
    <dbReference type="NCBI Taxonomy" id="3088"/>
    <lineage>
        <taxon>Eukaryota</taxon>
        <taxon>Viridiplantae</taxon>
        <taxon>Chlorophyta</taxon>
        <taxon>core chlorophytes</taxon>
        <taxon>Chlorophyceae</taxon>
        <taxon>CS clade</taxon>
        <taxon>Sphaeropleales</taxon>
        <taxon>Scenedesmaceae</taxon>
        <taxon>Tetradesmus</taxon>
    </lineage>
</organism>
<dbReference type="Pfam" id="PF00652">
    <property type="entry name" value="Ricin_B_lectin"/>
    <property type="match status" value="1"/>
</dbReference>
<dbReference type="GO" id="GO:0008234">
    <property type="term" value="F:cysteine-type peptidase activity"/>
    <property type="evidence" value="ECO:0007669"/>
    <property type="project" value="InterPro"/>
</dbReference>
<evidence type="ECO:0000259" key="4">
    <source>
        <dbReference type="SMART" id="SM00645"/>
    </source>
</evidence>
<gene>
    <name evidence="5" type="ORF">BQ4739_LOCUS11394</name>
</gene>
<feature type="chain" id="PRO_5016896751" description="Peptidase C1A papain C-terminal domain-containing protein" evidence="2">
    <location>
        <begin position="26"/>
        <end position="914"/>
    </location>
</feature>
<dbReference type="SUPFAM" id="SSF54001">
    <property type="entry name" value="Cysteine proteinases"/>
    <property type="match status" value="1"/>
</dbReference>
<dbReference type="InterPro" id="IPR013128">
    <property type="entry name" value="Peptidase_C1A"/>
</dbReference>
<evidence type="ECO:0000313" key="6">
    <source>
        <dbReference type="Proteomes" id="UP000256970"/>
    </source>
</evidence>
<evidence type="ECO:0000256" key="1">
    <source>
        <dbReference type="ARBA" id="ARBA00008455"/>
    </source>
</evidence>
<dbReference type="InterPro" id="IPR035992">
    <property type="entry name" value="Ricin_B-like_lectins"/>
</dbReference>
<dbReference type="Gene3D" id="3.90.70.10">
    <property type="entry name" value="Cysteine proteinases"/>
    <property type="match status" value="1"/>
</dbReference>
<dbReference type="PANTHER" id="PTHR12411">
    <property type="entry name" value="CYSTEINE PROTEASE FAMILY C1-RELATED"/>
    <property type="match status" value="1"/>
</dbReference>
<keyword evidence="6" id="KW-1185">Reference proteome</keyword>
<dbReference type="PROSITE" id="PS50231">
    <property type="entry name" value="RICIN_B_LECTIN"/>
    <property type="match status" value="2"/>
</dbReference>
<feature type="domain" description="Ricin B lectin" evidence="3">
    <location>
        <begin position="560"/>
        <end position="687"/>
    </location>
</feature>
<feature type="domain" description="Peptidase C1A papain C-terminal" evidence="4">
    <location>
        <begin position="126"/>
        <end position="350"/>
    </location>
</feature>
<feature type="signal peptide" evidence="2">
    <location>
        <begin position="1"/>
        <end position="25"/>
    </location>
</feature>
<comment type="similarity">
    <text evidence="1">Belongs to the peptidase C1 family.</text>
</comment>
<dbReference type="Gene3D" id="2.80.10.50">
    <property type="match status" value="1"/>
</dbReference>
<protein>
    <recommendedName>
        <fullName evidence="7">Peptidase C1A papain C-terminal domain-containing protein</fullName>
    </recommendedName>
</protein>
<reference evidence="5 6" key="1">
    <citation type="submission" date="2016-10" db="EMBL/GenBank/DDBJ databases">
        <authorList>
            <person name="Cai Z."/>
        </authorList>
    </citation>
    <scope>NUCLEOTIDE SEQUENCE [LARGE SCALE GENOMIC DNA]</scope>
</reference>
<dbReference type="Pfam" id="PF00112">
    <property type="entry name" value="Peptidase_C1"/>
    <property type="match status" value="1"/>
</dbReference>
<dbReference type="SMART" id="SM00458">
    <property type="entry name" value="RICIN"/>
    <property type="match status" value="1"/>
</dbReference>
<dbReference type="AlphaFoldDB" id="A0A383W290"/>
<dbReference type="InterPro" id="IPR038765">
    <property type="entry name" value="Papain-like_cys_pep_sf"/>
</dbReference>
<dbReference type="GO" id="GO:0006508">
    <property type="term" value="P:proteolysis"/>
    <property type="evidence" value="ECO:0007669"/>
    <property type="project" value="InterPro"/>
</dbReference>
<name>A0A383W290_TETOB</name>
<evidence type="ECO:0008006" key="7">
    <source>
        <dbReference type="Google" id="ProtNLM"/>
    </source>
</evidence>
<evidence type="ECO:0000256" key="2">
    <source>
        <dbReference type="SAM" id="SignalP"/>
    </source>
</evidence>
<dbReference type="STRING" id="3088.A0A383W290"/>
<accession>A0A383W290</accession>
<dbReference type="InterPro" id="IPR000772">
    <property type="entry name" value="Ricin_B_lectin"/>
</dbReference>
<dbReference type="Proteomes" id="UP000256970">
    <property type="component" value="Unassembled WGS sequence"/>
</dbReference>
<dbReference type="SUPFAM" id="SSF50370">
    <property type="entry name" value="Ricin B-like lectins"/>
    <property type="match status" value="2"/>
</dbReference>
<evidence type="ECO:0000259" key="3">
    <source>
        <dbReference type="SMART" id="SM00458"/>
    </source>
</evidence>
<proteinExistence type="inferred from homology"/>